<evidence type="ECO:0000313" key="2">
    <source>
        <dbReference type="EMBL" id="KAH8999511.1"/>
    </source>
</evidence>
<protein>
    <recommendedName>
        <fullName evidence="1">NADH:flavin oxidoreductase/NADH oxidase N-terminal domain-containing protein</fullName>
    </recommendedName>
</protein>
<evidence type="ECO:0000259" key="1">
    <source>
        <dbReference type="Pfam" id="PF00724"/>
    </source>
</evidence>
<feature type="domain" description="NADH:flavin oxidoreductase/NADH oxidase N-terminal" evidence="1">
    <location>
        <begin position="7"/>
        <end position="340"/>
    </location>
</feature>
<dbReference type="PANTHER" id="PTHR22893">
    <property type="entry name" value="NADH OXIDOREDUCTASE-RELATED"/>
    <property type="match status" value="1"/>
</dbReference>
<dbReference type="EMBL" id="JAKELL010000004">
    <property type="protein sequence ID" value="KAH8999511.1"/>
    <property type="molecule type" value="Genomic_DNA"/>
</dbReference>
<dbReference type="AlphaFoldDB" id="A0AAD4LQ78"/>
<dbReference type="InterPro" id="IPR001155">
    <property type="entry name" value="OxRdtase_FMN_N"/>
</dbReference>
<proteinExistence type="predicted"/>
<dbReference type="SUPFAM" id="SSF51395">
    <property type="entry name" value="FMN-linked oxidoreductases"/>
    <property type="match status" value="1"/>
</dbReference>
<dbReference type="InterPro" id="IPR045247">
    <property type="entry name" value="Oye-like"/>
</dbReference>
<evidence type="ECO:0000313" key="3">
    <source>
        <dbReference type="Proteomes" id="UP001201163"/>
    </source>
</evidence>
<gene>
    <name evidence="2" type="ORF">EDB92DRAFT_2008150</name>
</gene>
<dbReference type="Proteomes" id="UP001201163">
    <property type="component" value="Unassembled WGS sequence"/>
</dbReference>
<dbReference type="GO" id="GO:0010181">
    <property type="term" value="F:FMN binding"/>
    <property type="evidence" value="ECO:0007669"/>
    <property type="project" value="InterPro"/>
</dbReference>
<dbReference type="Gene3D" id="3.20.20.70">
    <property type="entry name" value="Aldolase class I"/>
    <property type="match status" value="1"/>
</dbReference>
<name>A0AAD4LQ78_9AGAM</name>
<sequence length="369" mass="40423">MASLVPKLFQPIRVGAVNLRHRVVLAPMRRSRADERSVHGALGLEYYKQRTSVPGTLAITEGTFIAPHAGGYTNIPGIWNDEQVAGWKPITDAVHANGSSIFLQLWVLGRVADADVLRKAGNYSVVAPSAIALEGYETPRALTVKEIKEYVQLFAAAAENAVLKAGFDGVEVHAGNGYLPDQFLQSVSNTRTDEYGGSVENRLRFMLEVTDALVDAVGANKVAIRLSPFMTLQGMGMPDPVPTFAELVTRIRDSHPDLAYIHVLEGSDIDLTGPGKRAATRPSTKFLRDIWGDRPYITNAGYGRDTAIEVVEKEGGLVSFGRYFISNPDLPHRLKENIELAPCDPQTWWTQGAEGYIDYPFATKAKSRV</sequence>
<dbReference type="Pfam" id="PF00724">
    <property type="entry name" value="Oxidored_FMN"/>
    <property type="match status" value="1"/>
</dbReference>
<dbReference type="GO" id="GO:0003959">
    <property type="term" value="F:NADPH dehydrogenase activity"/>
    <property type="evidence" value="ECO:0007669"/>
    <property type="project" value="TreeGrafter"/>
</dbReference>
<accession>A0AAD4LQ78</accession>
<reference evidence="2" key="1">
    <citation type="submission" date="2022-01" db="EMBL/GenBank/DDBJ databases">
        <title>Comparative genomics reveals a dynamic genome evolution in the ectomycorrhizal milk-cap (Lactarius) mushrooms.</title>
        <authorList>
            <consortium name="DOE Joint Genome Institute"/>
            <person name="Lebreton A."/>
            <person name="Tang N."/>
            <person name="Kuo A."/>
            <person name="LaButti K."/>
            <person name="Drula E."/>
            <person name="Barry K."/>
            <person name="Clum A."/>
            <person name="Lipzen A."/>
            <person name="Mousain D."/>
            <person name="Ng V."/>
            <person name="Wang R."/>
            <person name="Wang X."/>
            <person name="Dai Y."/>
            <person name="Henrissat B."/>
            <person name="Grigoriev I.V."/>
            <person name="Guerin-Laguette A."/>
            <person name="Yu F."/>
            <person name="Martin F.M."/>
        </authorList>
    </citation>
    <scope>NUCLEOTIDE SEQUENCE</scope>
    <source>
        <strain evidence="2">QP</strain>
    </source>
</reference>
<keyword evidence="3" id="KW-1185">Reference proteome</keyword>
<organism evidence="2 3">
    <name type="scientific">Lactarius akahatsu</name>
    <dbReference type="NCBI Taxonomy" id="416441"/>
    <lineage>
        <taxon>Eukaryota</taxon>
        <taxon>Fungi</taxon>
        <taxon>Dikarya</taxon>
        <taxon>Basidiomycota</taxon>
        <taxon>Agaricomycotina</taxon>
        <taxon>Agaricomycetes</taxon>
        <taxon>Russulales</taxon>
        <taxon>Russulaceae</taxon>
        <taxon>Lactarius</taxon>
    </lineage>
</organism>
<comment type="caution">
    <text evidence="2">The sequence shown here is derived from an EMBL/GenBank/DDBJ whole genome shotgun (WGS) entry which is preliminary data.</text>
</comment>
<dbReference type="PANTHER" id="PTHR22893:SF91">
    <property type="entry name" value="NADPH DEHYDROGENASE 2-RELATED"/>
    <property type="match status" value="1"/>
</dbReference>
<dbReference type="CDD" id="cd02933">
    <property type="entry name" value="OYE_like_FMN"/>
    <property type="match status" value="1"/>
</dbReference>
<dbReference type="InterPro" id="IPR013785">
    <property type="entry name" value="Aldolase_TIM"/>
</dbReference>